<keyword evidence="5 8" id="KW-0560">Oxidoreductase</keyword>
<dbReference type="PANTHER" id="PTHR43159:SF2">
    <property type="entry name" value="ENOYL-[ACYL-CARRIER-PROTEIN] REDUCTASE [NADH], CHLOROPLASTIC"/>
    <property type="match status" value="1"/>
</dbReference>
<evidence type="ECO:0000256" key="10">
    <source>
        <dbReference type="PIRSR" id="PIRSR000094-3"/>
    </source>
</evidence>
<dbReference type="Proteomes" id="UP001162834">
    <property type="component" value="Chromosome"/>
</dbReference>
<keyword evidence="4" id="KW-0276">Fatty acid metabolism</keyword>
<feature type="binding site" evidence="10">
    <location>
        <position position="92"/>
    </location>
    <ligand>
        <name>NAD(+)</name>
        <dbReference type="ChEBI" id="CHEBI:57540"/>
    </ligand>
</feature>
<accession>A0A9E6XYL6</accession>
<dbReference type="KEGG" id="sbae:DSM104329_03271"/>
<evidence type="ECO:0000256" key="4">
    <source>
        <dbReference type="ARBA" id="ARBA00022832"/>
    </source>
</evidence>
<keyword evidence="7 8" id="KW-0275">Fatty acid biosynthesis</keyword>
<dbReference type="EC" id="1.3.1.9" evidence="8"/>
<proteinExistence type="inferred from homology"/>
<feature type="binding site" evidence="10">
    <location>
        <begin position="64"/>
        <end position="65"/>
    </location>
    <ligand>
        <name>NAD(+)</name>
        <dbReference type="ChEBI" id="CHEBI:57540"/>
    </ligand>
</feature>
<gene>
    <name evidence="11" type="primary">inhA_1</name>
    <name evidence="11" type="ORF">DSM104329_03271</name>
</gene>
<dbReference type="NCBIfam" id="NF005908">
    <property type="entry name" value="PRK07889.1"/>
    <property type="match status" value="1"/>
</dbReference>
<evidence type="ECO:0000256" key="8">
    <source>
        <dbReference type="PIRNR" id="PIRNR000094"/>
    </source>
</evidence>
<evidence type="ECO:0000256" key="2">
    <source>
        <dbReference type="ARBA" id="ARBA00009233"/>
    </source>
</evidence>
<dbReference type="PANTHER" id="PTHR43159">
    <property type="entry name" value="ENOYL-[ACYL-CARRIER-PROTEIN] REDUCTASE"/>
    <property type="match status" value="1"/>
</dbReference>
<feature type="binding site" evidence="10">
    <location>
        <position position="163"/>
    </location>
    <ligand>
        <name>NAD(+)</name>
        <dbReference type="ChEBI" id="CHEBI:57540"/>
    </ligand>
</feature>
<organism evidence="11 12">
    <name type="scientific">Capillimicrobium parvum</name>
    <dbReference type="NCBI Taxonomy" id="2884022"/>
    <lineage>
        <taxon>Bacteria</taxon>
        <taxon>Bacillati</taxon>
        <taxon>Actinomycetota</taxon>
        <taxon>Thermoleophilia</taxon>
        <taxon>Solirubrobacterales</taxon>
        <taxon>Capillimicrobiaceae</taxon>
        <taxon>Capillimicrobium</taxon>
    </lineage>
</organism>
<feature type="binding site" evidence="10">
    <location>
        <begin position="19"/>
        <end position="20"/>
    </location>
    <ligand>
        <name>NAD(+)</name>
        <dbReference type="ChEBI" id="CHEBI:57540"/>
    </ligand>
</feature>
<protein>
    <recommendedName>
        <fullName evidence="8">Enoyl-[acyl-carrier-protein] reductase [NADH]</fullName>
        <ecNumber evidence="8">1.3.1.9</ecNumber>
    </recommendedName>
</protein>
<dbReference type="InterPro" id="IPR002347">
    <property type="entry name" value="SDR_fam"/>
</dbReference>
<evidence type="ECO:0000256" key="7">
    <source>
        <dbReference type="ARBA" id="ARBA00023160"/>
    </source>
</evidence>
<evidence type="ECO:0000256" key="5">
    <source>
        <dbReference type="ARBA" id="ARBA00023002"/>
    </source>
</evidence>
<dbReference type="InterPro" id="IPR014358">
    <property type="entry name" value="Enoyl-ACP_Rdtase_NADH"/>
</dbReference>
<dbReference type="EMBL" id="CP087164">
    <property type="protein sequence ID" value="UGS36860.1"/>
    <property type="molecule type" value="Genomic_DNA"/>
</dbReference>
<evidence type="ECO:0000256" key="6">
    <source>
        <dbReference type="ARBA" id="ARBA00023098"/>
    </source>
</evidence>
<comment type="pathway">
    <text evidence="1">Lipid metabolism.</text>
</comment>
<evidence type="ECO:0000313" key="12">
    <source>
        <dbReference type="Proteomes" id="UP001162834"/>
    </source>
</evidence>
<evidence type="ECO:0000256" key="1">
    <source>
        <dbReference type="ARBA" id="ARBA00005189"/>
    </source>
</evidence>
<feature type="binding site" evidence="10">
    <location>
        <position position="13"/>
    </location>
    <ligand>
        <name>NAD(+)</name>
        <dbReference type="ChEBI" id="CHEBI:57540"/>
    </ligand>
</feature>
<evidence type="ECO:0000256" key="9">
    <source>
        <dbReference type="PIRSR" id="PIRSR000094-2"/>
    </source>
</evidence>
<dbReference type="Gene3D" id="3.40.50.720">
    <property type="entry name" value="NAD(P)-binding Rossmann-like Domain"/>
    <property type="match status" value="1"/>
</dbReference>
<evidence type="ECO:0000256" key="3">
    <source>
        <dbReference type="ARBA" id="ARBA00022516"/>
    </source>
</evidence>
<keyword evidence="3 8" id="KW-0444">Lipid biosynthesis</keyword>
<keyword evidence="12" id="KW-1185">Reference proteome</keyword>
<comment type="catalytic activity">
    <reaction evidence="8">
        <text>a 2,3-saturated acyl-[ACP] + NAD(+) = a (2E)-enoyl-[ACP] + NADH + H(+)</text>
        <dbReference type="Rhea" id="RHEA:10240"/>
        <dbReference type="Rhea" id="RHEA-COMP:9925"/>
        <dbReference type="Rhea" id="RHEA-COMP:9926"/>
        <dbReference type="ChEBI" id="CHEBI:15378"/>
        <dbReference type="ChEBI" id="CHEBI:57540"/>
        <dbReference type="ChEBI" id="CHEBI:57945"/>
        <dbReference type="ChEBI" id="CHEBI:78784"/>
        <dbReference type="ChEBI" id="CHEBI:78785"/>
        <dbReference type="EC" id="1.3.1.9"/>
    </reaction>
</comment>
<evidence type="ECO:0000313" key="11">
    <source>
        <dbReference type="EMBL" id="UGS36860.1"/>
    </source>
</evidence>
<dbReference type="PIRSF" id="PIRSF000094">
    <property type="entry name" value="Enoyl-ACP_rdct"/>
    <property type="match status" value="1"/>
</dbReference>
<name>A0A9E6XYL6_9ACTN</name>
<dbReference type="Pfam" id="PF13561">
    <property type="entry name" value="adh_short_C2"/>
    <property type="match status" value="1"/>
</dbReference>
<feature type="binding site" evidence="9">
    <location>
        <position position="95"/>
    </location>
    <ligand>
        <name>substrate</name>
    </ligand>
</feature>
<comment type="similarity">
    <text evidence="2 8">Belongs to the short-chain dehydrogenases/reductases (SDR) family. FabI subfamily.</text>
</comment>
<keyword evidence="8 10" id="KW-0520">NAD</keyword>
<dbReference type="SUPFAM" id="SSF51735">
    <property type="entry name" value="NAD(P)-binding Rossmann-fold domains"/>
    <property type="match status" value="1"/>
</dbReference>
<dbReference type="GO" id="GO:0006633">
    <property type="term" value="P:fatty acid biosynthetic process"/>
    <property type="evidence" value="ECO:0007669"/>
    <property type="project" value="UniProtKB-KW"/>
</dbReference>
<dbReference type="GO" id="GO:0004318">
    <property type="term" value="F:enoyl-[acyl-carrier-protein] reductase (NADH) activity"/>
    <property type="evidence" value="ECO:0007669"/>
    <property type="project" value="UniProtKB-EC"/>
</dbReference>
<keyword evidence="6" id="KW-0443">Lipid metabolism</keyword>
<dbReference type="AlphaFoldDB" id="A0A9E6XYL6"/>
<sequence length="262" mass="27737">MPLLEGRRLLITGVLTDRSIAFAVASEAQKEGAQIVLTGFGRGLRITQRIARRLPQEADVLEMDVNDADHLAAVAADLERRWGALDGVLHAIAFAPADALGGGFLDTPAESAEIAFRTSAYSYKALAAALLPLLERGDDASVLGLDFDASVAWPIYDWMGVAKAALESVNRYLARDLGPRGVRANLVSAGPLQTMAAGSIPGFEQLAGAWNQMAPLHWDIEDTDAVAQACLWLLSARARAITGEIVHVDGGYHAMGAPVSPA</sequence>
<reference evidence="11" key="1">
    <citation type="journal article" date="2022" name="Int. J. Syst. Evol. Microbiol.">
        <title>Pseudomonas aegrilactucae sp. nov. and Pseudomonas morbosilactucae sp. nov., pathogens causing bacterial rot of lettuce in Japan.</title>
        <authorList>
            <person name="Sawada H."/>
            <person name="Fujikawa T."/>
            <person name="Satou M."/>
        </authorList>
    </citation>
    <scope>NUCLEOTIDE SEQUENCE</scope>
    <source>
        <strain evidence="11">0166_1</strain>
    </source>
</reference>
<dbReference type="RefSeq" id="WP_259310924.1">
    <property type="nucleotide sequence ID" value="NZ_CP087164.1"/>
</dbReference>
<dbReference type="InterPro" id="IPR036291">
    <property type="entry name" value="NAD(P)-bd_dom_sf"/>
</dbReference>